<accession>A0ACC1JC33</accession>
<evidence type="ECO:0000313" key="2">
    <source>
        <dbReference type="Proteomes" id="UP001150603"/>
    </source>
</evidence>
<keyword evidence="2" id="KW-1185">Reference proteome</keyword>
<protein>
    <submittedName>
        <fullName evidence="1">Something about silencing protein 10</fullName>
    </submittedName>
</protein>
<dbReference type="EMBL" id="JANBPW010001141">
    <property type="protein sequence ID" value="KAJ1945931.1"/>
    <property type="molecule type" value="Genomic_DNA"/>
</dbReference>
<dbReference type="Proteomes" id="UP001150603">
    <property type="component" value="Unassembled WGS sequence"/>
</dbReference>
<sequence>MAVKTANLSSSESEQDDEEEDNFYSGGEDEAAENEDEDGAWGKQKYNYYDADDIGTDTDDDEAAAKEEEEEALRLQKKQLEALDEADFIDEFGAELGVDAGDSGVSRLVSSVDDSSAQIDLSRVSLTADGQYDLSTAKRDALQKLPEKEKMKILQAEAPELLALCGDVQSYWDAVREDVKPVLDRAEELGVSAQEHPAMAFYLTKYQLLMSYLNNVAVYLVLRASEPEARGGVALRDHPVIGSLVEFRRRIEMMDALQTRLAPVLRMFADELATGTVGGVDESALAEAAAVADEQSDVDMASSESEVEPVVKPKKSKKKAKKATAFLEAAPSTDSYAELQSMLKQEQKKLKKKQRKQQATEGDFGEAEQLDEGDAEDKARAIRRLRHHAKRVAQAHTKRANKSTLSGDIDIPYKTKKRLEDLRYDDKTAADVRARADQFGSDLDSDLGSDHGESKEDDYYLAVKRAQEQKKSEKKMRKQQALEDKVKMMVEANRAEDADVEMDTKRNVNYQILKNKGMMPRRTKEQRNPRVKRRMRFEQAKKKLKSSVAQVRSQDGAYGGEATGIKANLARSTRLG</sequence>
<proteinExistence type="predicted"/>
<name>A0ACC1JC33_9FUNG</name>
<gene>
    <name evidence="1" type="primary">SAS10</name>
    <name evidence="1" type="ORF">FBU59_002167</name>
</gene>
<organism evidence="1 2">
    <name type="scientific">Linderina macrospora</name>
    <dbReference type="NCBI Taxonomy" id="4868"/>
    <lineage>
        <taxon>Eukaryota</taxon>
        <taxon>Fungi</taxon>
        <taxon>Fungi incertae sedis</taxon>
        <taxon>Zoopagomycota</taxon>
        <taxon>Kickxellomycotina</taxon>
        <taxon>Kickxellomycetes</taxon>
        <taxon>Kickxellales</taxon>
        <taxon>Kickxellaceae</taxon>
        <taxon>Linderina</taxon>
    </lineage>
</organism>
<reference evidence="1" key="1">
    <citation type="submission" date="2022-07" db="EMBL/GenBank/DDBJ databases">
        <title>Phylogenomic reconstructions and comparative analyses of Kickxellomycotina fungi.</title>
        <authorList>
            <person name="Reynolds N.K."/>
            <person name="Stajich J.E."/>
            <person name="Barry K."/>
            <person name="Grigoriev I.V."/>
            <person name="Crous P."/>
            <person name="Smith M.E."/>
        </authorList>
    </citation>
    <scope>NUCLEOTIDE SEQUENCE</scope>
    <source>
        <strain evidence="1">NRRL 5244</strain>
    </source>
</reference>
<comment type="caution">
    <text evidence="1">The sequence shown here is derived from an EMBL/GenBank/DDBJ whole genome shotgun (WGS) entry which is preliminary data.</text>
</comment>
<evidence type="ECO:0000313" key="1">
    <source>
        <dbReference type="EMBL" id="KAJ1945931.1"/>
    </source>
</evidence>